<feature type="compositionally biased region" description="Pro residues" evidence="1">
    <location>
        <begin position="537"/>
        <end position="546"/>
    </location>
</feature>
<feature type="region of interest" description="Disordered" evidence="1">
    <location>
        <begin position="534"/>
        <end position="553"/>
    </location>
</feature>
<dbReference type="PANTHER" id="PTHR42870">
    <property type="entry name" value="ACETYL-COA C-ACETYLTRANSFERASE"/>
    <property type="match status" value="1"/>
</dbReference>
<dbReference type="Pfam" id="PF22622">
    <property type="entry name" value="MFE-2_hydrat-2_N"/>
    <property type="match status" value="1"/>
</dbReference>
<dbReference type="NCBIfam" id="NF004811">
    <property type="entry name" value="PRK06158.1"/>
    <property type="match status" value="1"/>
</dbReference>
<sequence length="668" mass="71059">MSRALRGRAVIAGIGNTHRWQAPGRTPFDQLQEAAVLALEDCGLAMAQVDGLFCAMSTSGLPVLNVAERLGIRPRHADGTMVGGASFLFHLQAAMAALETGLCEVALICYGSNQLTAGGKLASMPDPQPYEAPFRPRYPMSSYALAAARHMHQYGTTREQLADVAVAARQWAQRNPHAYARDPLSRADVLGARMISDPLTKADSCLVTDGGAALVLVRAERAADLPRPPVYVLGTGVAVSHRQISAMPDLTVTCAVESGRRACEMAGVAPRDMDHVMLYDAFTINTLLFLEDLGFCAKGEAGAFVESGAIAPGGSLPVNTNGGGLSCNHPGMYGLFTVIESVAQLRGECGERQVEGACQRRRAVEPGHRDPRHGRDPVRAAMAVDPDRLLAAEIPAVEQQYDWRQCVLYALGIGAGLDPEDGLDLPFVDETRLKVAPTFANVLADPGFWMRDLPLGLDWLRTVHGEQSMRVHRPLAGRASVRGVTRIVDVADKGRDKGALIYAERELIDLADGAPLATLSQTVFCRGDGCFGGKPSARPPPPPVPARAPDASVHARTSPQSALIYRLSADLNPLHIDPAVARQAGFPRPILHGMASFGAVGQALVKACCGGEPAAVRGMGGRFSAPVFPGETVRVDIWRAGPGRAAFQARVAARDVVVMDNGTFDYEA</sequence>
<reference evidence="5 6" key="1">
    <citation type="submission" date="2018-06" db="EMBL/GenBank/DDBJ databases">
        <authorList>
            <consortium name="Pathogen Informatics"/>
            <person name="Doyle S."/>
        </authorList>
    </citation>
    <scope>NUCLEOTIDE SEQUENCE [LARGE SCALE GENOMIC DNA]</scope>
    <source>
        <strain evidence="5 6">NCTC10911</strain>
    </source>
</reference>
<dbReference type="Pfam" id="PF01575">
    <property type="entry name" value="MaoC_dehydratas"/>
    <property type="match status" value="1"/>
</dbReference>
<dbReference type="Gene3D" id="3.10.129.10">
    <property type="entry name" value="Hotdog Thioesterase"/>
    <property type="match status" value="1"/>
</dbReference>
<dbReference type="InterPro" id="IPR055140">
    <property type="entry name" value="Thiolase_C_2"/>
</dbReference>
<organism evidence="5 6">
    <name type="scientific">Bordetella pertussis</name>
    <dbReference type="NCBI Taxonomy" id="520"/>
    <lineage>
        <taxon>Bacteria</taxon>
        <taxon>Pseudomonadati</taxon>
        <taxon>Pseudomonadota</taxon>
        <taxon>Betaproteobacteria</taxon>
        <taxon>Burkholderiales</taxon>
        <taxon>Alcaligenaceae</taxon>
        <taxon>Bordetella</taxon>
    </lineage>
</organism>
<dbReference type="EC" id="4.2.1.119" evidence="5"/>
<dbReference type="EMBL" id="UFTT01000002">
    <property type="protein sequence ID" value="SUV66596.1"/>
    <property type="molecule type" value="Genomic_DNA"/>
</dbReference>
<dbReference type="SUPFAM" id="SSF54637">
    <property type="entry name" value="Thioesterase/thiol ester dehydrase-isomerase"/>
    <property type="match status" value="2"/>
</dbReference>
<dbReference type="InterPro" id="IPR002539">
    <property type="entry name" value="MaoC-like_dom"/>
</dbReference>
<proteinExistence type="predicted"/>
<protein>
    <submittedName>
        <fullName evidence="5">(R)-specific enoyl-CoA hydratase</fullName>
        <ecNumber evidence="5">4.2.1.119</ecNumber>
    </submittedName>
</protein>
<dbReference type="CDD" id="cd03448">
    <property type="entry name" value="HDE_HSD"/>
    <property type="match status" value="1"/>
</dbReference>
<feature type="domain" description="MaoC-like" evidence="2">
    <location>
        <begin position="545"/>
        <end position="655"/>
    </location>
</feature>
<evidence type="ECO:0000259" key="2">
    <source>
        <dbReference type="Pfam" id="PF01575"/>
    </source>
</evidence>
<accession>A0A381A7R3</accession>
<dbReference type="PANTHER" id="PTHR42870:SF1">
    <property type="entry name" value="NON-SPECIFIC LIPID-TRANSFER PROTEIN-LIKE 2"/>
    <property type="match status" value="1"/>
</dbReference>
<dbReference type="AlphaFoldDB" id="A0A381A7R3"/>
<dbReference type="Pfam" id="PF22691">
    <property type="entry name" value="Thiolase_C_1"/>
    <property type="match status" value="1"/>
</dbReference>
<dbReference type="GO" id="GO:0018812">
    <property type="term" value="F:3-hydroxyacyl-CoA dehydratase activity"/>
    <property type="evidence" value="ECO:0007669"/>
    <property type="project" value="UniProtKB-EC"/>
</dbReference>
<feature type="domain" description="Thiolase C-terminal" evidence="4">
    <location>
        <begin position="236"/>
        <end position="357"/>
    </location>
</feature>
<evidence type="ECO:0000259" key="3">
    <source>
        <dbReference type="Pfam" id="PF22622"/>
    </source>
</evidence>
<evidence type="ECO:0000313" key="5">
    <source>
        <dbReference type="EMBL" id="SUV66596.1"/>
    </source>
</evidence>
<evidence type="ECO:0000313" key="6">
    <source>
        <dbReference type="Proteomes" id="UP000255014"/>
    </source>
</evidence>
<dbReference type="SUPFAM" id="SSF53901">
    <property type="entry name" value="Thiolase-like"/>
    <property type="match status" value="2"/>
</dbReference>
<keyword evidence="5" id="KW-0456">Lyase</keyword>
<gene>
    <name evidence="5" type="primary">phaJ_2</name>
    <name evidence="5" type="ORF">NCTC10911_03657</name>
</gene>
<name>A0A381A7R3_BORPT</name>
<evidence type="ECO:0000256" key="1">
    <source>
        <dbReference type="SAM" id="MobiDB-lite"/>
    </source>
</evidence>
<dbReference type="Gene3D" id="3.40.47.10">
    <property type="match status" value="1"/>
</dbReference>
<feature type="domain" description="Peroxisomal multifunctional enzyme type 2-like N-terminal" evidence="3">
    <location>
        <begin position="400"/>
        <end position="527"/>
    </location>
</feature>
<dbReference type="Proteomes" id="UP000255014">
    <property type="component" value="Unassembled WGS sequence"/>
</dbReference>
<dbReference type="InterPro" id="IPR016039">
    <property type="entry name" value="Thiolase-like"/>
</dbReference>
<dbReference type="InterPro" id="IPR029069">
    <property type="entry name" value="HotDog_dom_sf"/>
</dbReference>
<dbReference type="CDD" id="cd00829">
    <property type="entry name" value="SCP-x_thiolase"/>
    <property type="match status" value="1"/>
</dbReference>
<dbReference type="GO" id="GO:0016746">
    <property type="term" value="F:acyltransferase activity"/>
    <property type="evidence" value="ECO:0007669"/>
    <property type="project" value="InterPro"/>
</dbReference>
<dbReference type="InterPro" id="IPR054357">
    <property type="entry name" value="MFE-2_N"/>
</dbReference>
<evidence type="ECO:0000259" key="4">
    <source>
        <dbReference type="Pfam" id="PF22691"/>
    </source>
</evidence>